<dbReference type="PANTHER" id="PTHR30349">
    <property type="entry name" value="PHAGE INTEGRASE-RELATED"/>
    <property type="match status" value="1"/>
</dbReference>
<evidence type="ECO:0000313" key="5">
    <source>
        <dbReference type="Proteomes" id="UP001055039"/>
    </source>
</evidence>
<reference evidence="4" key="2">
    <citation type="submission" date="2021-08" db="EMBL/GenBank/DDBJ databases">
        <authorList>
            <person name="Tani A."/>
            <person name="Ola A."/>
            <person name="Ogura Y."/>
            <person name="Katsura K."/>
            <person name="Hayashi T."/>
        </authorList>
    </citation>
    <scope>NUCLEOTIDE SEQUENCE</scope>
    <source>
        <strain evidence="4">NBRC 15686</strain>
    </source>
</reference>
<evidence type="ECO:0000256" key="1">
    <source>
        <dbReference type="ARBA" id="ARBA00022908"/>
    </source>
</evidence>
<dbReference type="CDD" id="cd01189">
    <property type="entry name" value="INT_ICEBs1_C_like"/>
    <property type="match status" value="1"/>
</dbReference>
<protein>
    <submittedName>
        <fullName evidence="4">Tyrosine recombinase XerC</fullName>
    </submittedName>
</protein>
<dbReference type="PANTHER" id="PTHR30349:SF64">
    <property type="entry name" value="PROPHAGE INTEGRASE INTD-RELATED"/>
    <property type="match status" value="1"/>
</dbReference>
<reference evidence="4" key="1">
    <citation type="journal article" date="2021" name="Front. Microbiol.">
        <title>Comprehensive Comparative Genomics and Phenotyping of Methylobacterium Species.</title>
        <authorList>
            <person name="Alessa O."/>
            <person name="Ogura Y."/>
            <person name="Fujitani Y."/>
            <person name="Takami H."/>
            <person name="Hayashi T."/>
            <person name="Sahin N."/>
            <person name="Tani A."/>
        </authorList>
    </citation>
    <scope>NUCLEOTIDE SEQUENCE</scope>
    <source>
        <strain evidence="4">NBRC 15686</strain>
    </source>
</reference>
<dbReference type="RefSeq" id="WP_238229058.1">
    <property type="nucleotide sequence ID" value="NZ_BAAADH010000041.1"/>
</dbReference>
<dbReference type="InterPro" id="IPR011010">
    <property type="entry name" value="DNA_brk_join_enz"/>
</dbReference>
<keyword evidence="1" id="KW-0229">DNA integration</keyword>
<gene>
    <name evidence="4" type="primary">xerC_14</name>
    <name evidence="4" type="ORF">LNAOJCKE_5494</name>
</gene>
<dbReference type="Pfam" id="PF00589">
    <property type="entry name" value="Phage_integrase"/>
    <property type="match status" value="1"/>
</dbReference>
<keyword evidence="2" id="KW-0233">DNA recombination</keyword>
<feature type="domain" description="Tyr recombinase" evidence="3">
    <location>
        <begin position="56"/>
        <end position="258"/>
    </location>
</feature>
<dbReference type="InterPro" id="IPR002104">
    <property type="entry name" value="Integrase_catalytic"/>
</dbReference>
<sequence>MACYEEPVRTGLLLPRTARARIVVLKQLQDFARKHGHMKTKPVDEVLDELKGIKDRKVRAFTVEQVKTLLKATEQRPKNWEQRTSDLRRIIVHLAAVCGLRYGEIAGLAVENIDLDKGVLRIRHSFSKHDGIKGPKTAAGVRDFPLPAQIGAMITAYLRDHHRPNPHGRLVATRGGSPLSASHFHETMWQPLLREVGMEHPEDRFHFHALRHFAASMLAASGVPLTDIPEMMGHSHLDTTLKTYCHAMLTDDARAIRL</sequence>
<dbReference type="Gene3D" id="1.10.443.10">
    <property type="entry name" value="Intergrase catalytic core"/>
    <property type="match status" value="1"/>
</dbReference>
<organism evidence="4 5">
    <name type="scientific">Methylorubrum aminovorans</name>
    <dbReference type="NCBI Taxonomy" id="269069"/>
    <lineage>
        <taxon>Bacteria</taxon>
        <taxon>Pseudomonadati</taxon>
        <taxon>Pseudomonadota</taxon>
        <taxon>Alphaproteobacteria</taxon>
        <taxon>Hyphomicrobiales</taxon>
        <taxon>Methylobacteriaceae</taxon>
        <taxon>Methylorubrum</taxon>
    </lineage>
</organism>
<dbReference type="InterPro" id="IPR013762">
    <property type="entry name" value="Integrase-like_cat_sf"/>
</dbReference>
<comment type="caution">
    <text evidence="4">The sequence shown here is derived from an EMBL/GenBank/DDBJ whole genome shotgun (WGS) entry which is preliminary data.</text>
</comment>
<evidence type="ECO:0000313" key="4">
    <source>
        <dbReference type="EMBL" id="GJE68257.1"/>
    </source>
</evidence>
<proteinExistence type="predicted"/>
<evidence type="ECO:0000259" key="3">
    <source>
        <dbReference type="PROSITE" id="PS51898"/>
    </source>
</evidence>
<dbReference type="EMBL" id="BPRC01000050">
    <property type="protein sequence ID" value="GJE68257.1"/>
    <property type="molecule type" value="Genomic_DNA"/>
</dbReference>
<dbReference type="Proteomes" id="UP001055039">
    <property type="component" value="Unassembled WGS sequence"/>
</dbReference>
<dbReference type="SUPFAM" id="SSF56349">
    <property type="entry name" value="DNA breaking-rejoining enzymes"/>
    <property type="match status" value="1"/>
</dbReference>
<dbReference type="PROSITE" id="PS51898">
    <property type="entry name" value="TYR_RECOMBINASE"/>
    <property type="match status" value="1"/>
</dbReference>
<dbReference type="InterPro" id="IPR050090">
    <property type="entry name" value="Tyrosine_recombinase_XerCD"/>
</dbReference>
<evidence type="ECO:0000256" key="2">
    <source>
        <dbReference type="ARBA" id="ARBA00023172"/>
    </source>
</evidence>
<name>A0ABQ4UPF4_9HYPH</name>
<keyword evidence="5" id="KW-1185">Reference proteome</keyword>
<accession>A0ABQ4UPF4</accession>